<accession>A0A382FNS5</accession>
<dbReference type="GO" id="GO:0004252">
    <property type="term" value="F:serine-type endopeptidase activity"/>
    <property type="evidence" value="ECO:0007669"/>
    <property type="project" value="InterPro"/>
</dbReference>
<gene>
    <name evidence="2" type="ORF">METZ01_LOCUS216475</name>
</gene>
<organism evidence="2">
    <name type="scientific">marine metagenome</name>
    <dbReference type="NCBI Taxonomy" id="408172"/>
    <lineage>
        <taxon>unclassified sequences</taxon>
        <taxon>metagenomes</taxon>
        <taxon>ecological metagenomes</taxon>
    </lineage>
</organism>
<feature type="non-terminal residue" evidence="2">
    <location>
        <position position="1"/>
    </location>
</feature>
<evidence type="ECO:0000313" key="2">
    <source>
        <dbReference type="EMBL" id="SVB63621.1"/>
    </source>
</evidence>
<name>A0A382FNS5_9ZZZZ</name>
<dbReference type="Gene3D" id="3.40.50.200">
    <property type="entry name" value="Peptidase S8/S53 domain"/>
    <property type="match status" value="1"/>
</dbReference>
<dbReference type="InterPro" id="IPR000209">
    <property type="entry name" value="Peptidase_S8/S53_dom"/>
</dbReference>
<dbReference type="AlphaFoldDB" id="A0A382FNS5"/>
<sequence>GSTGKYCLGADGYQIVGAAYDDSNTSSYWAGVSGTSFVAPQISGAIAVLAEAFPNHTPAELTDRLLASADNTFFSHDAAVTFGNGVSHGYDDEFGHGILDIYAALNPITTSAYTRIYTGKSTEVGEEYQLGNSKLLTSNSLGDSLQRGLIGEVGYTYDDLGGGFKYDMSYHVDLVPSKEPLINLSSELTSLSNPLIFSENLSSPHKIDTSITVGTSSLPVQSFFNSNIDSSINQSDYQIPYLGFGEGGIGVGATYQLPNSRLLLGATAPVKVDTGQTIGSRKTIVSSLEYGDPSVQSVTLMAGLSEDKDNLLGSTGANAFSLSGAKATTTFTALKGQKQLLDNFSLIGMATLANTNMSSPNNSFVDSANDVKSSSVALMANMRNLTDDDQLSLFVNQPNRVDDGSMVIKISSLADSNRNISQTIKHIDLESSSRQLNYGLSYRKDLNEDLAFSVKHMMTNNLNHRQDSNTLHSSYIGMNYKDVKFGFVTNSADSSLETELSYAITL</sequence>
<feature type="domain" description="Peptidase S8/S53" evidence="1">
    <location>
        <begin position="24"/>
        <end position="97"/>
    </location>
</feature>
<proteinExistence type="predicted"/>
<reference evidence="2" key="1">
    <citation type="submission" date="2018-05" db="EMBL/GenBank/DDBJ databases">
        <authorList>
            <person name="Lanie J.A."/>
            <person name="Ng W.-L."/>
            <person name="Kazmierczak K.M."/>
            <person name="Andrzejewski T.M."/>
            <person name="Davidsen T.M."/>
            <person name="Wayne K.J."/>
            <person name="Tettelin H."/>
            <person name="Glass J.I."/>
            <person name="Rusch D."/>
            <person name="Podicherti R."/>
            <person name="Tsui H.-C.T."/>
            <person name="Winkler M.E."/>
        </authorList>
    </citation>
    <scope>NUCLEOTIDE SEQUENCE</scope>
</reference>
<dbReference type="PROSITE" id="PS51892">
    <property type="entry name" value="SUBTILASE"/>
    <property type="match status" value="1"/>
</dbReference>
<evidence type="ECO:0000259" key="1">
    <source>
        <dbReference type="Pfam" id="PF00082"/>
    </source>
</evidence>
<dbReference type="EMBL" id="UINC01050542">
    <property type="protein sequence ID" value="SVB63621.1"/>
    <property type="molecule type" value="Genomic_DNA"/>
</dbReference>
<dbReference type="Pfam" id="PF00082">
    <property type="entry name" value="Peptidase_S8"/>
    <property type="match status" value="1"/>
</dbReference>
<dbReference type="SUPFAM" id="SSF52743">
    <property type="entry name" value="Subtilisin-like"/>
    <property type="match status" value="1"/>
</dbReference>
<dbReference type="GO" id="GO:0006508">
    <property type="term" value="P:proteolysis"/>
    <property type="evidence" value="ECO:0007669"/>
    <property type="project" value="InterPro"/>
</dbReference>
<protein>
    <recommendedName>
        <fullName evidence="1">Peptidase S8/S53 domain-containing protein</fullName>
    </recommendedName>
</protein>
<dbReference type="InterPro" id="IPR036852">
    <property type="entry name" value="Peptidase_S8/S53_dom_sf"/>
</dbReference>